<dbReference type="PANTHER" id="PTHR30086:SF20">
    <property type="entry name" value="ARGININE EXPORTER PROTEIN ARGO-RELATED"/>
    <property type="match status" value="1"/>
</dbReference>
<gene>
    <name evidence="7" type="ORF">FVB16_11395</name>
</gene>
<keyword evidence="4" id="KW-0813">Transport</keyword>
<reference evidence="7 8" key="1">
    <citation type="submission" date="2019-08" db="EMBL/GenBank/DDBJ databases">
        <title>Identification of Water Treatment Resistant and Multidrug Resistant Urinary Pathogenic Escherichia coli in Wastewater.</title>
        <authorList>
            <person name="Neumann N."/>
        </authorList>
    </citation>
    <scope>NUCLEOTIDE SEQUENCE [LARGE SCALE GENOMIC DNA]</scope>
    <source>
        <strain evidence="7 8">WU2356</strain>
    </source>
</reference>
<keyword evidence="4" id="KW-0029">Amino-acid transport</keyword>
<dbReference type="GO" id="GO:0015171">
    <property type="term" value="F:amino acid transmembrane transporter activity"/>
    <property type="evidence" value="ECO:0007669"/>
    <property type="project" value="TreeGrafter"/>
</dbReference>
<evidence type="ECO:0000256" key="3">
    <source>
        <dbReference type="ARBA" id="ARBA00022692"/>
    </source>
</evidence>
<dbReference type="InterPro" id="IPR001123">
    <property type="entry name" value="LeuE-type"/>
</dbReference>
<evidence type="ECO:0000256" key="2">
    <source>
        <dbReference type="ARBA" id="ARBA00022475"/>
    </source>
</evidence>
<name>A0A0J2DTW3_ECOLX</name>
<comment type="caution">
    <text evidence="7">The sequence shown here is derived from an EMBL/GenBank/DDBJ whole genome shotgun (WGS) entry which is preliminary data.</text>
</comment>
<keyword evidence="6" id="KW-0472">Membrane</keyword>
<dbReference type="Pfam" id="PF01810">
    <property type="entry name" value="LysE"/>
    <property type="match status" value="1"/>
</dbReference>
<protein>
    <submittedName>
        <fullName evidence="7">LysE family translocator</fullName>
    </submittedName>
</protein>
<dbReference type="Proteomes" id="UP000392867">
    <property type="component" value="Unassembled WGS sequence"/>
</dbReference>
<organism evidence="7 8">
    <name type="scientific">Escherichia coli</name>
    <dbReference type="NCBI Taxonomy" id="562"/>
    <lineage>
        <taxon>Bacteria</taxon>
        <taxon>Pseudomonadati</taxon>
        <taxon>Pseudomonadota</taxon>
        <taxon>Gammaproteobacteria</taxon>
        <taxon>Enterobacterales</taxon>
        <taxon>Enterobacteriaceae</taxon>
        <taxon>Escherichia</taxon>
    </lineage>
</organism>
<proteinExistence type="predicted"/>
<evidence type="ECO:0000256" key="4">
    <source>
        <dbReference type="ARBA" id="ARBA00022970"/>
    </source>
</evidence>
<dbReference type="GO" id="GO:0005886">
    <property type="term" value="C:plasma membrane"/>
    <property type="evidence" value="ECO:0007669"/>
    <property type="project" value="UniProtKB-SubCell"/>
</dbReference>
<dbReference type="PANTHER" id="PTHR30086">
    <property type="entry name" value="ARGININE EXPORTER PROTEIN ARGO"/>
    <property type="match status" value="1"/>
</dbReference>
<comment type="subcellular location">
    <subcellularLocation>
        <location evidence="1">Cell membrane</location>
        <topology evidence="1">Multi-pass membrane protein</topology>
    </subcellularLocation>
</comment>
<dbReference type="EMBL" id="VOTT01000183">
    <property type="protein sequence ID" value="MPU49428.1"/>
    <property type="molecule type" value="Genomic_DNA"/>
</dbReference>
<evidence type="ECO:0000256" key="1">
    <source>
        <dbReference type="ARBA" id="ARBA00004651"/>
    </source>
</evidence>
<keyword evidence="3" id="KW-0812">Transmembrane</keyword>
<sequence length="190" mass="20991">MEYSTLFSFAIVTLSQTISIGPGVALVINNAFSQGLKSSIKTSIYIRAGEAIVMVISLFTLSSTSSIEQHFYIIKILGGSYLIYIGVMGLINKKNKKSKVQKPLLIPLLNPKAYLFFAALIPAFIDDNTNIALNFFILGVLFIFISFLTDIIYIAISLTIRDKLTPSFSRYISICSSIFILGTGIYFILT</sequence>
<evidence type="ECO:0000313" key="8">
    <source>
        <dbReference type="Proteomes" id="UP000392867"/>
    </source>
</evidence>
<evidence type="ECO:0000256" key="5">
    <source>
        <dbReference type="ARBA" id="ARBA00022989"/>
    </source>
</evidence>
<evidence type="ECO:0000313" key="7">
    <source>
        <dbReference type="EMBL" id="MPU49428.1"/>
    </source>
</evidence>
<dbReference type="AlphaFoldDB" id="A0A0J2DTW3"/>
<keyword evidence="5" id="KW-1133">Transmembrane helix</keyword>
<keyword evidence="2" id="KW-1003">Cell membrane</keyword>
<accession>A0A0J2DTW3</accession>
<dbReference type="RefSeq" id="WP_001681717.1">
    <property type="nucleotide sequence ID" value="NZ_AP027798.1"/>
</dbReference>
<evidence type="ECO:0000256" key="6">
    <source>
        <dbReference type="ARBA" id="ARBA00023136"/>
    </source>
</evidence>